<evidence type="ECO:0000256" key="1">
    <source>
        <dbReference type="SAM" id="MobiDB-lite"/>
    </source>
</evidence>
<proteinExistence type="predicted"/>
<protein>
    <submittedName>
        <fullName evidence="2">Unannotated protein</fullName>
    </submittedName>
</protein>
<accession>A0A6J7NQ24</accession>
<organism evidence="2">
    <name type="scientific">freshwater metagenome</name>
    <dbReference type="NCBI Taxonomy" id="449393"/>
    <lineage>
        <taxon>unclassified sequences</taxon>
        <taxon>metagenomes</taxon>
        <taxon>ecological metagenomes</taxon>
    </lineage>
</organism>
<sequence>MGLDDTLGIAGQSQGSAVDPYGVVVGGTQRDWAVRNLGIKPGGIEDAVRRQRVIESLATNPLGIGVGPSPLANCACDGVRILMASHRGELRLEAPEDRVDVAVAEAVADESSIGIDDVICCQLSGRCSEGDDPVSLERNGIGDGEVRLPGDLDSRPDNGVFDARDAHEAPSRVVSKQANVV</sequence>
<gene>
    <name evidence="2" type="ORF">UFOPK3957_01192</name>
</gene>
<reference evidence="2" key="1">
    <citation type="submission" date="2020-05" db="EMBL/GenBank/DDBJ databases">
        <authorList>
            <person name="Chiriac C."/>
            <person name="Salcher M."/>
            <person name="Ghai R."/>
            <person name="Kavagutti S V."/>
        </authorList>
    </citation>
    <scope>NUCLEOTIDE SEQUENCE</scope>
</reference>
<dbReference type="AlphaFoldDB" id="A0A6J7NQ24"/>
<feature type="compositionally biased region" description="Basic and acidic residues" evidence="1">
    <location>
        <begin position="144"/>
        <end position="170"/>
    </location>
</feature>
<feature type="region of interest" description="Disordered" evidence="1">
    <location>
        <begin position="132"/>
        <end position="181"/>
    </location>
</feature>
<dbReference type="EMBL" id="CAFBOM010000204">
    <property type="protein sequence ID" value="CAB4994395.1"/>
    <property type="molecule type" value="Genomic_DNA"/>
</dbReference>
<name>A0A6J7NQ24_9ZZZZ</name>
<evidence type="ECO:0000313" key="2">
    <source>
        <dbReference type="EMBL" id="CAB4994395.1"/>
    </source>
</evidence>